<keyword evidence="4" id="KW-0274">FAD</keyword>
<evidence type="ECO:0000256" key="1">
    <source>
        <dbReference type="ARBA" id="ARBA00001974"/>
    </source>
</evidence>
<dbReference type="InterPro" id="IPR038220">
    <property type="entry name" value="PHOX_C_sf"/>
</dbReference>
<dbReference type="InterPro" id="IPR002938">
    <property type="entry name" value="FAD-bd"/>
</dbReference>
<dbReference type="PANTHER" id="PTHR43004:SF19">
    <property type="entry name" value="BINDING MONOOXYGENASE, PUTATIVE (JCVI)-RELATED"/>
    <property type="match status" value="1"/>
</dbReference>
<dbReference type="Gene3D" id="3.40.30.20">
    <property type="match status" value="1"/>
</dbReference>
<evidence type="ECO:0000256" key="2">
    <source>
        <dbReference type="ARBA" id="ARBA00007801"/>
    </source>
</evidence>
<dbReference type="PANTHER" id="PTHR43004">
    <property type="entry name" value="TRK SYSTEM POTASSIUM UPTAKE PROTEIN"/>
    <property type="match status" value="1"/>
</dbReference>
<dbReference type="SUPFAM" id="SSF51905">
    <property type="entry name" value="FAD/NAD(P)-binding domain"/>
    <property type="match status" value="1"/>
</dbReference>
<dbReference type="PRINTS" id="PR00420">
    <property type="entry name" value="RNGMNOXGNASE"/>
</dbReference>
<protein>
    <submittedName>
        <fullName evidence="8">Pentachlorophenol 4-monooxygenase</fullName>
        <ecNumber evidence="8">1.14.13.50</ecNumber>
    </submittedName>
</protein>
<organism evidence="8">
    <name type="scientific">mine drainage metagenome</name>
    <dbReference type="NCBI Taxonomy" id="410659"/>
    <lineage>
        <taxon>unclassified sequences</taxon>
        <taxon>metagenomes</taxon>
        <taxon>ecological metagenomes</taxon>
    </lineage>
</organism>
<comment type="cofactor">
    <cofactor evidence="1">
        <name>FAD</name>
        <dbReference type="ChEBI" id="CHEBI:57692"/>
    </cofactor>
</comment>
<dbReference type="EC" id="1.14.13.50" evidence="8"/>
<dbReference type="InterPro" id="IPR036249">
    <property type="entry name" value="Thioredoxin-like_sf"/>
</dbReference>
<comment type="caution">
    <text evidence="8">The sequence shown here is derived from an EMBL/GenBank/DDBJ whole genome shotgun (WGS) entry which is preliminary data.</text>
</comment>
<reference evidence="8" key="1">
    <citation type="submission" date="2016-10" db="EMBL/GenBank/DDBJ databases">
        <title>Sequence of Gallionella enrichment culture.</title>
        <authorList>
            <person name="Poehlein A."/>
            <person name="Muehling M."/>
            <person name="Daniel R."/>
        </authorList>
    </citation>
    <scope>NUCLEOTIDE SEQUENCE</scope>
</reference>
<name>A0A1J5P3A2_9ZZZZ</name>
<dbReference type="InterPro" id="IPR036188">
    <property type="entry name" value="FAD/NAD-bd_sf"/>
</dbReference>
<dbReference type="Pfam" id="PF01494">
    <property type="entry name" value="FAD_binding_3"/>
    <property type="match status" value="1"/>
</dbReference>
<dbReference type="InterPro" id="IPR050641">
    <property type="entry name" value="RIFMO-like"/>
</dbReference>
<evidence type="ECO:0000259" key="6">
    <source>
        <dbReference type="Pfam" id="PF01494"/>
    </source>
</evidence>
<dbReference type="GO" id="GO:0071949">
    <property type="term" value="F:FAD binding"/>
    <property type="evidence" value="ECO:0007669"/>
    <property type="project" value="InterPro"/>
</dbReference>
<dbReference type="AlphaFoldDB" id="A0A1J5P3A2"/>
<dbReference type="InterPro" id="IPR012941">
    <property type="entry name" value="Phe_hydrox_C_dim_dom"/>
</dbReference>
<evidence type="ECO:0000313" key="8">
    <source>
        <dbReference type="EMBL" id="OIQ65144.1"/>
    </source>
</evidence>
<gene>
    <name evidence="8" type="primary">pcpB_2</name>
    <name evidence="8" type="ORF">GALL_533000</name>
</gene>
<feature type="domain" description="FAD-binding" evidence="6">
    <location>
        <begin position="1"/>
        <end position="45"/>
    </location>
</feature>
<feature type="domain" description="Phenol hydroxylase-like C-terminal dimerisation" evidence="7">
    <location>
        <begin position="89"/>
        <end position="280"/>
    </location>
</feature>
<dbReference type="CDD" id="cd02979">
    <property type="entry name" value="PHOX_C"/>
    <property type="match status" value="1"/>
</dbReference>
<dbReference type="GO" id="GO:0018677">
    <property type="term" value="F:pentachlorophenol monooxygenase activity"/>
    <property type="evidence" value="ECO:0007669"/>
    <property type="project" value="UniProtKB-EC"/>
</dbReference>
<accession>A0A1J5P3A2</accession>
<evidence type="ECO:0000256" key="4">
    <source>
        <dbReference type="ARBA" id="ARBA00022827"/>
    </source>
</evidence>
<comment type="similarity">
    <text evidence="2">Belongs to the PheA/TfdB FAD monooxygenase family.</text>
</comment>
<evidence type="ECO:0000259" key="7">
    <source>
        <dbReference type="Pfam" id="PF07976"/>
    </source>
</evidence>
<evidence type="ECO:0000256" key="5">
    <source>
        <dbReference type="ARBA" id="ARBA00023002"/>
    </source>
</evidence>
<evidence type="ECO:0000256" key="3">
    <source>
        <dbReference type="ARBA" id="ARBA00022630"/>
    </source>
</evidence>
<dbReference type="SUPFAM" id="SSF52833">
    <property type="entry name" value="Thioredoxin-like"/>
    <property type="match status" value="1"/>
</dbReference>
<sequence>MNMSMQDAFNLGWKLAAVLRGQASPEILRTYSAERQAIAQELIDFDRELAKMFSARPRGVDDPTDEGVDPAAFQKYFMQHGRFTAGTATRYQASTLIGAGAHQPLAAGFPIGMRFHSAAVVRLADARPLQLGHVGKADGRWRLHAFADASDPTAPHSRLRALCDFLGDNAQSLLRRYTPEGADVDAVIDLRAIVQQPHRQLALDALPTLLLPAKGKYGLIDYEKVYCPDFSGRGDIFDMRCIDRAQGCVVVVRPDQYVAHVLPLDAFTELAAFFDAFMQRP</sequence>
<dbReference type="EMBL" id="MLJW01007561">
    <property type="protein sequence ID" value="OIQ65144.1"/>
    <property type="molecule type" value="Genomic_DNA"/>
</dbReference>
<proteinExistence type="inferred from homology"/>
<dbReference type="Pfam" id="PF07976">
    <property type="entry name" value="Phe_hydrox_dim"/>
    <property type="match status" value="1"/>
</dbReference>
<keyword evidence="3" id="KW-0285">Flavoprotein</keyword>
<keyword evidence="8" id="KW-0503">Monooxygenase</keyword>
<dbReference type="Gene3D" id="3.50.50.60">
    <property type="entry name" value="FAD/NAD(P)-binding domain"/>
    <property type="match status" value="1"/>
</dbReference>
<keyword evidence="5 8" id="KW-0560">Oxidoreductase</keyword>